<protein>
    <recommendedName>
        <fullName evidence="2">DUF7597 domain-containing protein</fullName>
    </recommendedName>
</protein>
<name>A0A0E0KZV6_ORYPU</name>
<reference evidence="3" key="2">
    <citation type="submission" date="2018-05" db="EMBL/GenBank/DDBJ databases">
        <title>OpunRS2 (Oryza punctata Reference Sequence Version 2).</title>
        <authorList>
            <person name="Zhang J."/>
            <person name="Kudrna D."/>
            <person name="Lee S."/>
            <person name="Talag J."/>
            <person name="Welchert J."/>
            <person name="Wing R.A."/>
        </authorList>
    </citation>
    <scope>NUCLEOTIDE SEQUENCE [LARGE SCALE GENOMIC DNA]</scope>
</reference>
<evidence type="ECO:0000256" key="1">
    <source>
        <dbReference type="SAM" id="MobiDB-lite"/>
    </source>
</evidence>
<keyword evidence="4" id="KW-1185">Reference proteome</keyword>
<evidence type="ECO:0000259" key="2">
    <source>
        <dbReference type="Pfam" id="PF24530"/>
    </source>
</evidence>
<proteinExistence type="predicted"/>
<organism evidence="3">
    <name type="scientific">Oryza punctata</name>
    <name type="common">Red rice</name>
    <dbReference type="NCBI Taxonomy" id="4537"/>
    <lineage>
        <taxon>Eukaryota</taxon>
        <taxon>Viridiplantae</taxon>
        <taxon>Streptophyta</taxon>
        <taxon>Embryophyta</taxon>
        <taxon>Tracheophyta</taxon>
        <taxon>Spermatophyta</taxon>
        <taxon>Magnoliopsida</taxon>
        <taxon>Liliopsida</taxon>
        <taxon>Poales</taxon>
        <taxon>Poaceae</taxon>
        <taxon>BOP clade</taxon>
        <taxon>Oryzoideae</taxon>
        <taxon>Oryzeae</taxon>
        <taxon>Oryzinae</taxon>
        <taxon>Oryza</taxon>
    </lineage>
</organism>
<dbReference type="EnsemblPlants" id="OPUNC05G06970.1">
    <property type="protein sequence ID" value="OPUNC05G06970.1"/>
    <property type="gene ID" value="OPUNC05G06970"/>
</dbReference>
<dbReference type="PANTHER" id="PTHR33075:SF7">
    <property type="entry name" value="OS02G0303350 PROTEIN"/>
    <property type="match status" value="1"/>
</dbReference>
<sequence length="350" mass="40229">MVNPSSSAHKDISVTFLFSHIKSHIFALVKSPVKSSAIAGARSAVFPLKGQVVHQGDNLRMPRVDLTVATRPGRRHEEYALALVEPLLPEDLWDDHQVQHFHVRRSFPHSTVVFKFGSTMIRDLLVYPYPFVYDSIRQVRFVRHDQGPNWCSVPFARTGWFLLLYFPLDYINMQYICLVASTFGELDYWWEQDPIEGIVMIRAMFKDFDFVPRKEGEFADMFPPDEDLPPARPNNENDHDKEGGLDEDHIWQFGPNHPVVHAEDDQGWNQDTHAQNQNDVMDLEQAKAAKIGQVDHNDGWNLVLSPQDKSLVINLPNSSTQALQNWCSYQPTKGSADMIFMYAQWVNTFC</sequence>
<dbReference type="PANTHER" id="PTHR33075">
    <property type="entry name" value="OS02G0499800 PROTEIN"/>
    <property type="match status" value="1"/>
</dbReference>
<dbReference type="Gramene" id="OPUNC05G06970.1">
    <property type="protein sequence ID" value="OPUNC05G06970.1"/>
    <property type="gene ID" value="OPUNC05G06970"/>
</dbReference>
<dbReference type="InterPro" id="IPR056018">
    <property type="entry name" value="DUF7597"/>
</dbReference>
<dbReference type="HOGENOM" id="CLU_793175_0_0_1"/>
<reference evidence="3" key="1">
    <citation type="submission" date="2015-04" db="UniProtKB">
        <authorList>
            <consortium name="EnsemblPlants"/>
        </authorList>
    </citation>
    <scope>IDENTIFICATION</scope>
</reference>
<evidence type="ECO:0000313" key="3">
    <source>
        <dbReference type="EnsemblPlants" id="OPUNC05G06970.1"/>
    </source>
</evidence>
<dbReference type="AlphaFoldDB" id="A0A0E0KZV6"/>
<accession>A0A0E0KZV6</accession>
<feature type="region of interest" description="Disordered" evidence="1">
    <location>
        <begin position="221"/>
        <end position="248"/>
    </location>
</feature>
<dbReference type="Proteomes" id="UP000026962">
    <property type="component" value="Chromosome 5"/>
</dbReference>
<dbReference type="Pfam" id="PF24530">
    <property type="entry name" value="DUF7597"/>
    <property type="match status" value="1"/>
</dbReference>
<dbReference type="OMA" id="GRRHEEY"/>
<feature type="compositionally biased region" description="Basic and acidic residues" evidence="1">
    <location>
        <begin position="235"/>
        <end position="248"/>
    </location>
</feature>
<evidence type="ECO:0000313" key="4">
    <source>
        <dbReference type="Proteomes" id="UP000026962"/>
    </source>
</evidence>
<feature type="domain" description="DUF7597" evidence="2">
    <location>
        <begin position="43"/>
        <end position="153"/>
    </location>
</feature>